<sequence>MHVLDDPSGLSERARAFLAANATLEPVDIGPDDDTCRAQMREFLGRVDEEALAALRAVQDRWSGLTYGSPTFRRPVRFEPILDIDEPDMPITFSYAVLPSPPDGVFGGELRPDGTLLFGMFAIDEPAFPSLEAFIESEALLAWARTRPSAGPPLDDAHLAELLAERPGLRRIEQACGYHVNWWTDGEILIQHRTPAEYLPLDEPQAWRWLA</sequence>
<dbReference type="RefSeq" id="WP_253753985.1">
    <property type="nucleotide sequence ID" value="NZ_JAMZDZ010000001.1"/>
</dbReference>
<protein>
    <recommendedName>
        <fullName evidence="3">SUKH-4 immunity protein of toxin-antitoxin system</fullName>
    </recommendedName>
</protein>
<comment type="caution">
    <text evidence="1">The sequence shown here is derived from an EMBL/GenBank/DDBJ whole genome shotgun (WGS) entry which is preliminary data.</text>
</comment>
<reference evidence="2" key="1">
    <citation type="journal article" date="2019" name="Int. J. Syst. Evol. Microbiol.">
        <title>The Global Catalogue of Microorganisms (GCM) 10K type strain sequencing project: providing services to taxonomists for standard genome sequencing and annotation.</title>
        <authorList>
            <consortium name="The Broad Institute Genomics Platform"/>
            <consortium name="The Broad Institute Genome Sequencing Center for Infectious Disease"/>
            <person name="Wu L."/>
            <person name="Ma J."/>
        </authorList>
    </citation>
    <scope>NUCLEOTIDE SEQUENCE [LARGE SCALE GENOMIC DNA]</scope>
    <source>
        <strain evidence="2">CGMCC 4.7289</strain>
    </source>
</reference>
<organism evidence="1 2">
    <name type="scientific">Hamadaea flava</name>
    <dbReference type="NCBI Taxonomy" id="1742688"/>
    <lineage>
        <taxon>Bacteria</taxon>
        <taxon>Bacillati</taxon>
        <taxon>Actinomycetota</taxon>
        <taxon>Actinomycetes</taxon>
        <taxon>Micromonosporales</taxon>
        <taxon>Micromonosporaceae</taxon>
        <taxon>Hamadaea</taxon>
    </lineage>
</organism>
<keyword evidence="2" id="KW-1185">Reference proteome</keyword>
<gene>
    <name evidence="1" type="ORF">ACFOZ4_22920</name>
</gene>
<evidence type="ECO:0000313" key="1">
    <source>
        <dbReference type="EMBL" id="MFC4133472.1"/>
    </source>
</evidence>
<evidence type="ECO:0008006" key="3">
    <source>
        <dbReference type="Google" id="ProtNLM"/>
    </source>
</evidence>
<name>A0ABV8LQY9_9ACTN</name>
<accession>A0ABV8LQY9</accession>
<dbReference type="EMBL" id="JBHSAY010000011">
    <property type="protein sequence ID" value="MFC4133472.1"/>
    <property type="molecule type" value="Genomic_DNA"/>
</dbReference>
<evidence type="ECO:0000313" key="2">
    <source>
        <dbReference type="Proteomes" id="UP001595816"/>
    </source>
</evidence>
<dbReference type="Proteomes" id="UP001595816">
    <property type="component" value="Unassembled WGS sequence"/>
</dbReference>
<proteinExistence type="predicted"/>